<dbReference type="Proteomes" id="UP000009097">
    <property type="component" value="Unassembled WGS sequence"/>
</dbReference>
<dbReference type="RefSeq" id="XP_018233493.1">
    <property type="nucleotide sequence ID" value="XM_018398028.1"/>
</dbReference>
<dbReference type="KEGG" id="fox:FOXG_17998"/>
<reference evidence="1" key="2">
    <citation type="journal article" date="2010" name="Nature">
        <title>Comparative genomics reveals mobile pathogenicity chromosomes in Fusarium.</title>
        <authorList>
            <person name="Ma L.J."/>
            <person name="van der Does H.C."/>
            <person name="Borkovich K.A."/>
            <person name="Coleman J.J."/>
            <person name="Daboussi M.J."/>
            <person name="Di Pietro A."/>
            <person name="Dufresne M."/>
            <person name="Freitag M."/>
            <person name="Grabherr M."/>
            <person name="Henrissat B."/>
            <person name="Houterman P.M."/>
            <person name="Kang S."/>
            <person name="Shim W.B."/>
            <person name="Woloshuk C."/>
            <person name="Xie X."/>
            <person name="Xu J.R."/>
            <person name="Antoniw J."/>
            <person name="Baker S.E."/>
            <person name="Bluhm B.H."/>
            <person name="Breakspear A."/>
            <person name="Brown D.W."/>
            <person name="Butchko R.A."/>
            <person name="Chapman S."/>
            <person name="Coulson R."/>
            <person name="Coutinho P.M."/>
            <person name="Danchin E.G."/>
            <person name="Diener A."/>
            <person name="Gale L.R."/>
            <person name="Gardiner D.M."/>
            <person name="Goff S."/>
            <person name="Hammond-Kosack K.E."/>
            <person name="Hilburn K."/>
            <person name="Hua-Van A."/>
            <person name="Jonkers W."/>
            <person name="Kazan K."/>
            <person name="Kodira C.D."/>
            <person name="Koehrsen M."/>
            <person name="Kumar L."/>
            <person name="Lee Y.H."/>
            <person name="Li L."/>
            <person name="Manners J.M."/>
            <person name="Miranda-Saavedra D."/>
            <person name="Mukherjee M."/>
            <person name="Park G."/>
            <person name="Park J."/>
            <person name="Park S.Y."/>
            <person name="Proctor R.H."/>
            <person name="Regev A."/>
            <person name="Ruiz-Roldan M.C."/>
            <person name="Sain D."/>
            <person name="Sakthikumar S."/>
            <person name="Sykes S."/>
            <person name="Schwartz D.C."/>
            <person name="Turgeon B.G."/>
            <person name="Wapinski I."/>
            <person name="Yoder O."/>
            <person name="Young S."/>
            <person name="Zeng Q."/>
            <person name="Zhou S."/>
            <person name="Galagan J."/>
            <person name="Cuomo C.A."/>
            <person name="Kistler H.C."/>
            <person name="Rep M."/>
        </authorList>
    </citation>
    <scope>NUCLEOTIDE SEQUENCE [LARGE SCALE GENOMIC DNA]</scope>
    <source>
        <strain evidence="1">4287</strain>
    </source>
</reference>
<name>A0A0J9U9E5_FUSO4</name>
<organism evidence="1 2">
    <name type="scientific">Fusarium oxysporum f. sp. lycopersici (strain 4287 / CBS 123668 / FGSC 9935 / NRRL 34936)</name>
    <name type="common">Fusarium vascular wilt of tomato</name>
    <dbReference type="NCBI Taxonomy" id="426428"/>
    <lineage>
        <taxon>Eukaryota</taxon>
        <taxon>Fungi</taxon>
        <taxon>Dikarya</taxon>
        <taxon>Ascomycota</taxon>
        <taxon>Pezizomycotina</taxon>
        <taxon>Sordariomycetes</taxon>
        <taxon>Hypocreomycetidae</taxon>
        <taxon>Hypocreales</taxon>
        <taxon>Nectriaceae</taxon>
        <taxon>Fusarium</taxon>
        <taxon>Fusarium oxysporum species complex</taxon>
    </lineage>
</organism>
<accession>A0A0J9U9E5</accession>
<evidence type="ECO:0000313" key="2">
    <source>
        <dbReference type="Proteomes" id="UP000009097"/>
    </source>
</evidence>
<dbReference type="EMBL" id="DS231696">
    <property type="protein sequence ID" value="KNA95447.1"/>
    <property type="molecule type" value="Genomic_DNA"/>
</dbReference>
<sequence length="116" mass="13498">MAIITTIIRHFRAAAVMYCASSQVPLVKGPCKFQLLLRRASAVRIDAAEARRRHQRVRIAMSGSELLFLCLCLAMPMNQTQLRHKLMNNDKDCTMQGSYWTRILKITRRYRDRGTW</sequence>
<protein>
    <submittedName>
        <fullName evidence="1">Uncharacterized protein</fullName>
    </submittedName>
</protein>
<evidence type="ECO:0000313" key="1">
    <source>
        <dbReference type="EMBL" id="KNA95447.1"/>
    </source>
</evidence>
<gene>
    <name evidence="1" type="ORF">FOXG_17998</name>
</gene>
<proteinExistence type="predicted"/>
<reference evidence="1" key="1">
    <citation type="submission" date="2007-04" db="EMBL/GenBank/DDBJ databases">
        <authorList>
            <consortium name="The Broad Institute Genome Sequencing Platform"/>
            <person name="Birren B."/>
            <person name="Lander E."/>
            <person name="Galagan J."/>
            <person name="Nusbaum C."/>
            <person name="Devon K."/>
            <person name="Ma L.-J."/>
            <person name="Jaffe D."/>
            <person name="Butler J."/>
            <person name="Alvarez P."/>
            <person name="Gnerre S."/>
            <person name="Grabherr M."/>
            <person name="Kleber M."/>
            <person name="Mauceli E."/>
            <person name="Brockman W."/>
            <person name="MacCallum I.A."/>
            <person name="Young S."/>
            <person name="LaButti K."/>
            <person name="DeCaprio D."/>
            <person name="Crawford M."/>
            <person name="Koehrsen M."/>
            <person name="Engels R."/>
            <person name="Montgomery P."/>
            <person name="Pearson M."/>
            <person name="Howarth C."/>
            <person name="Larson L."/>
            <person name="White J."/>
            <person name="O'Leary S."/>
            <person name="Kodira C."/>
            <person name="Zeng Q."/>
            <person name="Yandava C."/>
            <person name="Alvarado L."/>
            <person name="Kistler C."/>
            <person name="Shim W.-B."/>
            <person name="Kang S."/>
            <person name="Woloshuk C."/>
        </authorList>
    </citation>
    <scope>NUCLEOTIDE SEQUENCE</scope>
    <source>
        <strain evidence="1">4287</strain>
    </source>
</reference>
<dbReference type="VEuPathDB" id="FungiDB:FOXG_17998"/>
<dbReference type="AlphaFoldDB" id="A0A0J9U9E5"/>
<dbReference type="GeneID" id="28958704"/>